<dbReference type="Proteomes" id="UP001590951">
    <property type="component" value="Unassembled WGS sequence"/>
</dbReference>
<organism evidence="1 2">
    <name type="scientific">Lepraria finkii</name>
    <dbReference type="NCBI Taxonomy" id="1340010"/>
    <lineage>
        <taxon>Eukaryota</taxon>
        <taxon>Fungi</taxon>
        <taxon>Dikarya</taxon>
        <taxon>Ascomycota</taxon>
        <taxon>Pezizomycotina</taxon>
        <taxon>Lecanoromycetes</taxon>
        <taxon>OSLEUM clade</taxon>
        <taxon>Lecanoromycetidae</taxon>
        <taxon>Lecanorales</taxon>
        <taxon>Lecanorineae</taxon>
        <taxon>Stereocaulaceae</taxon>
        <taxon>Lepraria</taxon>
    </lineage>
</organism>
<sequence length="98" mass="10851">MAPRHKLMEIKDLDLKNLWLRRDLATISIKMATSSTRLISFLAVIKLACDGTTRSGKVNLDTRLKKLNPKGNIPNQSIHDASCLDLSLRNLPSATIPA</sequence>
<dbReference type="EMBL" id="JBHFEH010000077">
    <property type="protein sequence ID" value="KAL2048867.1"/>
    <property type="molecule type" value="Genomic_DNA"/>
</dbReference>
<protein>
    <submittedName>
        <fullName evidence="1">Uncharacterized protein</fullName>
    </submittedName>
</protein>
<gene>
    <name evidence="1" type="ORF">ABVK25_010873</name>
</gene>
<keyword evidence="2" id="KW-1185">Reference proteome</keyword>
<evidence type="ECO:0000313" key="1">
    <source>
        <dbReference type="EMBL" id="KAL2048867.1"/>
    </source>
</evidence>
<accession>A0ABR4AT41</accession>
<evidence type="ECO:0000313" key="2">
    <source>
        <dbReference type="Proteomes" id="UP001590951"/>
    </source>
</evidence>
<comment type="caution">
    <text evidence="1">The sequence shown here is derived from an EMBL/GenBank/DDBJ whole genome shotgun (WGS) entry which is preliminary data.</text>
</comment>
<proteinExistence type="predicted"/>
<name>A0ABR4AT41_9LECA</name>
<reference evidence="1 2" key="1">
    <citation type="submission" date="2024-09" db="EMBL/GenBank/DDBJ databases">
        <title>Rethinking Asexuality: The Enigmatic Case of Functional Sexual Genes in Lepraria (Stereocaulaceae).</title>
        <authorList>
            <person name="Doellman M."/>
            <person name="Sun Y."/>
            <person name="Barcenas-Pena A."/>
            <person name="Lumbsch H.T."/>
            <person name="Grewe F."/>
        </authorList>
    </citation>
    <scope>NUCLEOTIDE SEQUENCE [LARGE SCALE GENOMIC DNA]</scope>
    <source>
        <strain evidence="1 2">Grewe 0041</strain>
    </source>
</reference>